<dbReference type="PANTHER" id="PTHR43249">
    <property type="entry name" value="UDP-N-ACETYL-2-AMINO-2-DEOXY-D-GLUCURONATE OXIDASE"/>
    <property type="match status" value="1"/>
</dbReference>
<dbReference type="SUPFAM" id="SSF55347">
    <property type="entry name" value="Glyceraldehyde-3-phosphate dehydrogenase-like, C-terminal domain"/>
    <property type="match status" value="1"/>
</dbReference>
<evidence type="ECO:0000259" key="1">
    <source>
        <dbReference type="Pfam" id="PF01408"/>
    </source>
</evidence>
<dbReference type="InterPro" id="IPR055170">
    <property type="entry name" value="GFO_IDH_MocA-like_dom"/>
</dbReference>
<dbReference type="InterPro" id="IPR052515">
    <property type="entry name" value="Gfo/Idh/MocA_Oxidoreductase"/>
</dbReference>
<evidence type="ECO:0000313" key="4">
    <source>
        <dbReference type="Proteomes" id="UP000247465"/>
    </source>
</evidence>
<dbReference type="Pfam" id="PF01408">
    <property type="entry name" value="GFO_IDH_MocA"/>
    <property type="match status" value="1"/>
</dbReference>
<evidence type="ECO:0000313" key="3">
    <source>
        <dbReference type="EMBL" id="AWT58945.1"/>
    </source>
</evidence>
<gene>
    <name evidence="3" type="primary">iolG_1</name>
    <name evidence="3" type="ORF">DF168_00117</name>
</gene>
<dbReference type="Pfam" id="PF22725">
    <property type="entry name" value="GFO_IDH_MocA_C3"/>
    <property type="match status" value="1"/>
</dbReference>
<sequence length="333" mass="37010">MPVRLGFIGLGHIATRAHLPTLKTMADGGRVKLQAFCDMNANLLESQGKEYGVTRLFTDHRAMLEDEELDAVYLCIPPTQHTDEEFQIAKRGIHIFVEKPQTLDIAQAASFNQAISKAGILSQVGFQSRYYSTSEKAAELLTTRIPRHAQVSSFYSGRPIRYWTSRMELCGGTFVENTIHMVDLLRFLLGDIDSVSAFYVDRKPGEGPEPMNLPHVYNVSYRFVSGITANVTISRVLTNVTTSRRDVYLISDDSLIEWAPGKLVENDNTVLEVHPIPNAFAAQAEAFISAIEANDPKLLRSPYQDAMKSLAAVLAANRSAELGGELVHLNRLR</sequence>
<keyword evidence="3" id="KW-0560">Oxidoreductase</keyword>
<name>A0A2Z4ACH1_9BACT</name>
<evidence type="ECO:0000259" key="2">
    <source>
        <dbReference type="Pfam" id="PF22725"/>
    </source>
</evidence>
<dbReference type="GO" id="GO:0050112">
    <property type="term" value="F:inositol 2-dehydrogenase (NAD+) activity"/>
    <property type="evidence" value="ECO:0007669"/>
    <property type="project" value="UniProtKB-EC"/>
</dbReference>
<dbReference type="Gene3D" id="3.40.50.720">
    <property type="entry name" value="NAD(P)-binding Rossmann-like Domain"/>
    <property type="match status" value="1"/>
</dbReference>
<dbReference type="SUPFAM" id="SSF51735">
    <property type="entry name" value="NAD(P)-binding Rossmann-fold domains"/>
    <property type="match status" value="1"/>
</dbReference>
<feature type="domain" description="Gfo/Idh/MocA-like oxidoreductase N-terminal" evidence="1">
    <location>
        <begin position="4"/>
        <end position="126"/>
    </location>
</feature>
<dbReference type="InterPro" id="IPR036291">
    <property type="entry name" value="NAD(P)-bd_dom_sf"/>
</dbReference>
<dbReference type="Gene3D" id="3.30.360.10">
    <property type="entry name" value="Dihydrodipicolinate Reductase, domain 2"/>
    <property type="match status" value="1"/>
</dbReference>
<dbReference type="KEGG" id="mtar:DF168_00117"/>
<dbReference type="PANTHER" id="PTHR43249:SF1">
    <property type="entry name" value="D-GLUCOSIDE 3-DEHYDROGENASE"/>
    <property type="match status" value="1"/>
</dbReference>
<dbReference type="EMBL" id="CP029803">
    <property type="protein sequence ID" value="AWT58945.1"/>
    <property type="molecule type" value="Genomic_DNA"/>
</dbReference>
<dbReference type="Proteomes" id="UP000247465">
    <property type="component" value="Chromosome"/>
</dbReference>
<organism evidence="3 4">
    <name type="scientific">Candidatus Moanibacter tarae</name>
    <dbReference type="NCBI Taxonomy" id="2200854"/>
    <lineage>
        <taxon>Bacteria</taxon>
        <taxon>Pseudomonadati</taxon>
        <taxon>Verrucomicrobiota</taxon>
        <taxon>Opitutia</taxon>
        <taxon>Puniceicoccales</taxon>
        <taxon>Puniceicoccales incertae sedis</taxon>
        <taxon>Candidatus Moanibacter</taxon>
    </lineage>
</organism>
<dbReference type="EC" id="1.1.1.18" evidence="3"/>
<dbReference type="AlphaFoldDB" id="A0A2Z4ACH1"/>
<accession>A0A2Z4ACH1</accession>
<feature type="domain" description="GFO/IDH/MocA-like oxidoreductase" evidence="2">
    <location>
        <begin position="148"/>
        <end position="239"/>
    </location>
</feature>
<protein>
    <submittedName>
        <fullName evidence="3">Myo-inositol 2-dehydrogenase</fullName>
        <ecNumber evidence="3">1.1.1.18</ecNumber>
    </submittedName>
</protein>
<reference evidence="3 4" key="1">
    <citation type="submission" date="2018-06" db="EMBL/GenBank/DDBJ databases">
        <title>Draft Genome Sequence of a Novel Marine Bacterium Related to the Verrucomicrobia.</title>
        <authorList>
            <person name="Vosseberg J."/>
            <person name="Martijn J."/>
            <person name="Ettema T.J.G."/>
        </authorList>
    </citation>
    <scope>NUCLEOTIDE SEQUENCE [LARGE SCALE GENOMIC DNA]</scope>
    <source>
        <strain evidence="3">TARA_B100001123</strain>
    </source>
</reference>
<dbReference type="InterPro" id="IPR000683">
    <property type="entry name" value="Gfo/Idh/MocA-like_OxRdtase_N"/>
</dbReference>
<proteinExistence type="predicted"/>
<dbReference type="GO" id="GO:0000166">
    <property type="term" value="F:nucleotide binding"/>
    <property type="evidence" value="ECO:0007669"/>
    <property type="project" value="InterPro"/>
</dbReference>